<evidence type="ECO:0000313" key="1">
    <source>
        <dbReference type="EMBL" id="PIA30103.1"/>
    </source>
</evidence>
<protein>
    <recommendedName>
        <fullName evidence="3">Reverse transcriptase zinc-binding domain-containing protein</fullName>
    </recommendedName>
</protein>
<dbReference type="InParanoid" id="A0A2G5CFV1"/>
<gene>
    <name evidence="1" type="ORF">AQUCO_05700074v1</name>
</gene>
<sequence>MHLLLYCAQSKLVWRDIMEGVIDIDGLLSDCNSIRDLLKAWPHFPGVGLGAKIWKTLPYAVMWTIWNHRNRLIFYGKALDLNRISNDIKATVWYWAGRHPHNSD</sequence>
<accession>A0A2G5CFV1</accession>
<keyword evidence="2" id="KW-1185">Reference proteome</keyword>
<dbReference type="EMBL" id="KZ305074">
    <property type="protein sequence ID" value="PIA30103.1"/>
    <property type="molecule type" value="Genomic_DNA"/>
</dbReference>
<reference evidence="1 2" key="1">
    <citation type="submission" date="2017-09" db="EMBL/GenBank/DDBJ databases">
        <title>WGS assembly of Aquilegia coerulea Goldsmith.</title>
        <authorList>
            <person name="Hodges S."/>
            <person name="Kramer E."/>
            <person name="Nordborg M."/>
            <person name="Tomkins J."/>
            <person name="Borevitz J."/>
            <person name="Derieg N."/>
            <person name="Yan J."/>
            <person name="Mihaltcheva S."/>
            <person name="Hayes R.D."/>
            <person name="Rokhsar D."/>
        </authorList>
    </citation>
    <scope>NUCLEOTIDE SEQUENCE [LARGE SCALE GENOMIC DNA]</scope>
    <source>
        <strain evidence="2">cv. Goldsmith</strain>
    </source>
</reference>
<dbReference type="Proteomes" id="UP000230069">
    <property type="component" value="Unassembled WGS sequence"/>
</dbReference>
<organism evidence="1 2">
    <name type="scientific">Aquilegia coerulea</name>
    <name type="common">Rocky mountain columbine</name>
    <dbReference type="NCBI Taxonomy" id="218851"/>
    <lineage>
        <taxon>Eukaryota</taxon>
        <taxon>Viridiplantae</taxon>
        <taxon>Streptophyta</taxon>
        <taxon>Embryophyta</taxon>
        <taxon>Tracheophyta</taxon>
        <taxon>Spermatophyta</taxon>
        <taxon>Magnoliopsida</taxon>
        <taxon>Ranunculales</taxon>
        <taxon>Ranunculaceae</taxon>
        <taxon>Thalictroideae</taxon>
        <taxon>Aquilegia</taxon>
    </lineage>
</organism>
<name>A0A2G5CFV1_AQUCA</name>
<dbReference type="OrthoDB" id="696485at2759"/>
<evidence type="ECO:0000313" key="2">
    <source>
        <dbReference type="Proteomes" id="UP000230069"/>
    </source>
</evidence>
<proteinExistence type="predicted"/>
<evidence type="ECO:0008006" key="3">
    <source>
        <dbReference type="Google" id="ProtNLM"/>
    </source>
</evidence>
<dbReference type="AlphaFoldDB" id="A0A2G5CFV1"/>